<dbReference type="AlphaFoldDB" id="A2E4D9"/>
<name>A2E4D9_TRIV3</name>
<evidence type="ECO:0000313" key="1">
    <source>
        <dbReference type="EMBL" id="EAY12474.1"/>
    </source>
</evidence>
<dbReference type="KEGG" id="tva:4770440"/>
<protein>
    <submittedName>
        <fullName evidence="1">Uncharacterized protein</fullName>
    </submittedName>
</protein>
<accession>A2E4D9</accession>
<dbReference type="VEuPathDB" id="TrichDB:TVAGG3_0018660"/>
<reference evidence="1" key="2">
    <citation type="journal article" date="2007" name="Science">
        <title>Draft genome sequence of the sexually transmitted pathogen Trichomonas vaginalis.</title>
        <authorList>
            <person name="Carlton J.M."/>
            <person name="Hirt R.P."/>
            <person name="Silva J.C."/>
            <person name="Delcher A.L."/>
            <person name="Schatz M."/>
            <person name="Zhao Q."/>
            <person name="Wortman J.R."/>
            <person name="Bidwell S.L."/>
            <person name="Alsmark U.C.M."/>
            <person name="Besteiro S."/>
            <person name="Sicheritz-Ponten T."/>
            <person name="Noel C.J."/>
            <person name="Dacks J.B."/>
            <person name="Foster P.G."/>
            <person name="Simillion C."/>
            <person name="Van de Peer Y."/>
            <person name="Miranda-Saavedra D."/>
            <person name="Barton G.J."/>
            <person name="Westrop G.D."/>
            <person name="Mueller S."/>
            <person name="Dessi D."/>
            <person name="Fiori P.L."/>
            <person name="Ren Q."/>
            <person name="Paulsen I."/>
            <person name="Zhang H."/>
            <person name="Bastida-Corcuera F.D."/>
            <person name="Simoes-Barbosa A."/>
            <person name="Brown M.T."/>
            <person name="Hayes R.D."/>
            <person name="Mukherjee M."/>
            <person name="Okumura C.Y."/>
            <person name="Schneider R."/>
            <person name="Smith A.J."/>
            <person name="Vanacova S."/>
            <person name="Villalvazo M."/>
            <person name="Haas B.J."/>
            <person name="Pertea M."/>
            <person name="Feldblyum T.V."/>
            <person name="Utterback T.R."/>
            <person name="Shu C.L."/>
            <person name="Osoegawa K."/>
            <person name="de Jong P.J."/>
            <person name="Hrdy I."/>
            <person name="Horvathova L."/>
            <person name="Zubacova Z."/>
            <person name="Dolezal P."/>
            <person name="Malik S.B."/>
            <person name="Logsdon J.M. Jr."/>
            <person name="Henze K."/>
            <person name="Gupta A."/>
            <person name="Wang C.C."/>
            <person name="Dunne R.L."/>
            <person name="Upcroft J.A."/>
            <person name="Upcroft P."/>
            <person name="White O."/>
            <person name="Salzberg S.L."/>
            <person name="Tang P."/>
            <person name="Chiu C.-H."/>
            <person name="Lee Y.-S."/>
            <person name="Embley T.M."/>
            <person name="Coombs G.H."/>
            <person name="Mottram J.C."/>
            <person name="Tachezy J."/>
            <person name="Fraser-Liggett C.M."/>
            <person name="Johnson P.J."/>
        </authorList>
    </citation>
    <scope>NUCLEOTIDE SEQUENCE [LARGE SCALE GENOMIC DNA]</scope>
    <source>
        <strain evidence="1">G3</strain>
    </source>
</reference>
<gene>
    <name evidence="1" type="ORF">TVAG_128880</name>
</gene>
<keyword evidence="2" id="KW-1185">Reference proteome</keyword>
<dbReference type="InParanoid" id="A2E4D9"/>
<dbReference type="RefSeq" id="XP_001324697.1">
    <property type="nucleotide sequence ID" value="XM_001324662.1"/>
</dbReference>
<dbReference type="EMBL" id="DS113301">
    <property type="protein sequence ID" value="EAY12474.1"/>
    <property type="molecule type" value="Genomic_DNA"/>
</dbReference>
<dbReference type="VEuPathDB" id="TrichDB:TVAG_128880"/>
<organism evidence="1 2">
    <name type="scientific">Trichomonas vaginalis (strain ATCC PRA-98 / G3)</name>
    <dbReference type="NCBI Taxonomy" id="412133"/>
    <lineage>
        <taxon>Eukaryota</taxon>
        <taxon>Metamonada</taxon>
        <taxon>Parabasalia</taxon>
        <taxon>Trichomonadida</taxon>
        <taxon>Trichomonadidae</taxon>
        <taxon>Trichomonas</taxon>
    </lineage>
</organism>
<dbReference type="Proteomes" id="UP000001542">
    <property type="component" value="Unassembled WGS sequence"/>
</dbReference>
<evidence type="ECO:0000313" key="2">
    <source>
        <dbReference type="Proteomes" id="UP000001542"/>
    </source>
</evidence>
<sequence length="183" mass="21415">MKAYDFITVLASHEIFYVDIDLDLVRRSIEVYDKKIIGSVMKMLANLLNSKEFYERFFQTDFISYIMEKSQDARFGEKGPFIVLFNSLLTKVENELNDAEFDMYQQSLEYIATELNDSYTPYAVRSVDHCLEIFLKNEMQKSFAISVDDIVGIDTIERFAKESSDDEICSQYRCILDKFVVVE</sequence>
<proteinExistence type="predicted"/>
<reference evidence="1" key="1">
    <citation type="submission" date="2006-10" db="EMBL/GenBank/DDBJ databases">
        <authorList>
            <person name="Amadeo P."/>
            <person name="Zhao Q."/>
            <person name="Wortman J."/>
            <person name="Fraser-Liggett C."/>
            <person name="Carlton J."/>
        </authorList>
    </citation>
    <scope>NUCLEOTIDE SEQUENCE</scope>
    <source>
        <strain evidence="1">G3</strain>
    </source>
</reference>